<evidence type="ECO:0000256" key="1">
    <source>
        <dbReference type="ARBA" id="ARBA00004173"/>
    </source>
</evidence>
<dbReference type="RefSeq" id="XP_060406948.1">
    <property type="nucleotide sequence ID" value="XM_060559490.1"/>
</dbReference>
<keyword evidence="10" id="KW-0275">Fatty acid biosynthesis</keyword>
<organism evidence="14 15">
    <name type="scientific">Colletotrichum navitas</name>
    <dbReference type="NCBI Taxonomy" id="681940"/>
    <lineage>
        <taxon>Eukaryota</taxon>
        <taxon>Fungi</taxon>
        <taxon>Dikarya</taxon>
        <taxon>Ascomycota</taxon>
        <taxon>Pezizomycotina</taxon>
        <taxon>Sordariomycetes</taxon>
        <taxon>Hypocreomycetidae</taxon>
        <taxon>Glomerellales</taxon>
        <taxon>Glomerellaceae</taxon>
        <taxon>Colletotrichum</taxon>
        <taxon>Colletotrichum graminicola species complex</taxon>
    </lineage>
</organism>
<dbReference type="InterPro" id="IPR011032">
    <property type="entry name" value="GroES-like_sf"/>
</dbReference>
<evidence type="ECO:0000256" key="8">
    <source>
        <dbReference type="ARBA" id="ARBA00023098"/>
    </source>
</evidence>
<dbReference type="Gene3D" id="3.40.50.720">
    <property type="entry name" value="NAD(P)-binding Rossmann-like Domain"/>
    <property type="match status" value="1"/>
</dbReference>
<dbReference type="Pfam" id="PF08240">
    <property type="entry name" value="ADH_N"/>
    <property type="match status" value="1"/>
</dbReference>
<evidence type="ECO:0000313" key="14">
    <source>
        <dbReference type="EMBL" id="KAK1564105.1"/>
    </source>
</evidence>
<comment type="similarity">
    <text evidence="2">Belongs to the zinc-containing alcohol dehydrogenase family. Quinone oxidoreductase subfamily.</text>
</comment>
<dbReference type="EMBL" id="JAHLJV010000212">
    <property type="protein sequence ID" value="KAK1564105.1"/>
    <property type="molecule type" value="Genomic_DNA"/>
</dbReference>
<evidence type="ECO:0000256" key="6">
    <source>
        <dbReference type="ARBA" id="ARBA00022946"/>
    </source>
</evidence>
<dbReference type="GeneID" id="85443730"/>
<dbReference type="GO" id="GO:0006633">
    <property type="term" value="P:fatty acid biosynthetic process"/>
    <property type="evidence" value="ECO:0007669"/>
    <property type="project" value="UniProtKB-KW"/>
</dbReference>
<dbReference type="InterPro" id="IPR013154">
    <property type="entry name" value="ADH-like_N"/>
</dbReference>
<dbReference type="InterPro" id="IPR051034">
    <property type="entry name" value="Mito_Enoyl-ACP_Reductase"/>
</dbReference>
<reference evidence="14" key="1">
    <citation type="submission" date="2021-06" db="EMBL/GenBank/DDBJ databases">
        <title>Comparative genomics, transcriptomics and evolutionary studies reveal genomic signatures of adaptation to plant cell wall in hemibiotrophic fungi.</title>
        <authorList>
            <consortium name="DOE Joint Genome Institute"/>
            <person name="Baroncelli R."/>
            <person name="Diaz J.F."/>
            <person name="Benocci T."/>
            <person name="Peng M."/>
            <person name="Battaglia E."/>
            <person name="Haridas S."/>
            <person name="Andreopoulos W."/>
            <person name="Labutti K."/>
            <person name="Pangilinan J."/>
            <person name="Floch G.L."/>
            <person name="Makela M.R."/>
            <person name="Henrissat B."/>
            <person name="Grigoriev I.V."/>
            <person name="Crouch J.A."/>
            <person name="De Vries R.P."/>
            <person name="Sukno S.A."/>
            <person name="Thon M.R."/>
        </authorList>
    </citation>
    <scope>NUCLEOTIDE SEQUENCE</scope>
    <source>
        <strain evidence="14">CBS 125086</strain>
    </source>
</reference>
<dbReference type="Gene3D" id="3.90.180.10">
    <property type="entry name" value="Medium-chain alcohol dehydrogenases, catalytic domain"/>
    <property type="match status" value="1"/>
</dbReference>
<evidence type="ECO:0000256" key="7">
    <source>
        <dbReference type="ARBA" id="ARBA00023002"/>
    </source>
</evidence>
<evidence type="ECO:0000256" key="10">
    <source>
        <dbReference type="ARBA" id="ARBA00023160"/>
    </source>
</evidence>
<evidence type="ECO:0000256" key="5">
    <source>
        <dbReference type="ARBA" id="ARBA00022857"/>
    </source>
</evidence>
<comment type="subcellular location">
    <subcellularLocation>
        <location evidence="1">Mitochondrion</location>
    </subcellularLocation>
</comment>
<evidence type="ECO:0000256" key="11">
    <source>
        <dbReference type="ARBA" id="ARBA00038963"/>
    </source>
</evidence>
<dbReference type="EC" id="1.3.1.104" evidence="11"/>
<evidence type="ECO:0000256" key="2">
    <source>
        <dbReference type="ARBA" id="ARBA00010371"/>
    </source>
</evidence>
<accession>A0AAD8PJG0</accession>
<keyword evidence="3" id="KW-0444">Lipid biosynthesis</keyword>
<dbReference type="CDD" id="cd08290">
    <property type="entry name" value="ETR"/>
    <property type="match status" value="1"/>
</dbReference>
<dbReference type="SMART" id="SM00829">
    <property type="entry name" value="PKS_ER"/>
    <property type="match status" value="1"/>
</dbReference>
<dbReference type="InterPro" id="IPR036291">
    <property type="entry name" value="NAD(P)-bd_dom_sf"/>
</dbReference>
<dbReference type="Proteomes" id="UP001230504">
    <property type="component" value="Unassembled WGS sequence"/>
</dbReference>
<proteinExistence type="inferred from homology"/>
<evidence type="ECO:0000256" key="4">
    <source>
        <dbReference type="ARBA" id="ARBA00022832"/>
    </source>
</evidence>
<keyword evidence="7" id="KW-0560">Oxidoreductase</keyword>
<dbReference type="GO" id="GO:0141148">
    <property type="term" value="F:enoyl-[acyl-carrier-protein] reductase (NADPH) activity"/>
    <property type="evidence" value="ECO:0007669"/>
    <property type="project" value="UniProtKB-EC"/>
</dbReference>
<dbReference type="SUPFAM" id="SSF51735">
    <property type="entry name" value="NAD(P)-binding Rossmann-fold domains"/>
    <property type="match status" value="1"/>
</dbReference>
<comment type="caution">
    <text evidence="14">The sequence shown here is derived from an EMBL/GenBank/DDBJ whole genome shotgun (WGS) entry which is preliminary data.</text>
</comment>
<evidence type="ECO:0000313" key="15">
    <source>
        <dbReference type="Proteomes" id="UP001230504"/>
    </source>
</evidence>
<protein>
    <recommendedName>
        <fullName evidence="11">enoyl-[acyl-carrier-protein] reductase</fullName>
        <ecNumber evidence="11">1.3.1.104</ecNumber>
    </recommendedName>
</protein>
<name>A0AAD8PJG0_9PEZI</name>
<gene>
    <name evidence="14" type="ORF">LY79DRAFT_573646</name>
</gene>
<sequence>MAQSVVHVKPGTDSALRLVTHDIPSMDQTPDRVLVKFLAVPVNRVDLLVMDGQYPVKPQFSVEGQPIPGFDGCGVVIESTSSGFATGDLVIILDFGLGTWRTHAILPANALLKVLRDTPPVVASLIRSGTLIAWLLCEEVASLSEGDWVLMSAGTSCVAQFFVQFARQRGLQTAMVVRDRDNIAETTTQLTRLGASVVISESQLAREKAAAIPGKPVLALDSVFGAVGQAMLDSLALGGKYVMVGMLSGSSGALTVTTDLFYKKLTLMAFRGSDVLKRIGAAKTQAIVDMLARQLIDGGLKCPHIKTLQWAQVENNDVATLEQALNESVRDAGSLEVGYQKTIWVVSS</sequence>
<keyword evidence="4" id="KW-0276">Fatty acid metabolism</keyword>
<keyword evidence="15" id="KW-1185">Reference proteome</keyword>
<dbReference type="GO" id="GO:0005739">
    <property type="term" value="C:mitochondrion"/>
    <property type="evidence" value="ECO:0007669"/>
    <property type="project" value="UniProtKB-SubCell"/>
</dbReference>
<keyword evidence="8" id="KW-0443">Lipid metabolism</keyword>
<evidence type="ECO:0000256" key="12">
    <source>
        <dbReference type="ARBA" id="ARBA00048843"/>
    </source>
</evidence>
<keyword evidence="5" id="KW-0521">NADP</keyword>
<evidence type="ECO:0000256" key="3">
    <source>
        <dbReference type="ARBA" id="ARBA00022516"/>
    </source>
</evidence>
<dbReference type="InterPro" id="IPR020843">
    <property type="entry name" value="ER"/>
</dbReference>
<dbReference type="PANTHER" id="PTHR43981:SF2">
    <property type="entry name" value="ENOYL-[ACYL-CARRIER-PROTEIN] REDUCTASE, MITOCHONDRIAL"/>
    <property type="match status" value="1"/>
</dbReference>
<keyword evidence="9" id="KW-0496">Mitochondrion</keyword>
<dbReference type="PANTHER" id="PTHR43981">
    <property type="entry name" value="ENOYL-[ACYL-CARRIER-PROTEIN] REDUCTASE, MITOCHONDRIAL"/>
    <property type="match status" value="1"/>
</dbReference>
<keyword evidence="6" id="KW-0809">Transit peptide</keyword>
<feature type="domain" description="Enoyl reductase (ER)" evidence="13">
    <location>
        <begin position="11"/>
        <end position="335"/>
    </location>
</feature>
<evidence type="ECO:0000259" key="13">
    <source>
        <dbReference type="SMART" id="SM00829"/>
    </source>
</evidence>
<dbReference type="SUPFAM" id="SSF50129">
    <property type="entry name" value="GroES-like"/>
    <property type="match status" value="1"/>
</dbReference>
<comment type="catalytic activity">
    <reaction evidence="12">
        <text>a 2,3-saturated acyl-[ACP] + NADP(+) = a (2E)-enoyl-[ACP] + NADPH + H(+)</text>
        <dbReference type="Rhea" id="RHEA:22564"/>
        <dbReference type="Rhea" id="RHEA-COMP:9925"/>
        <dbReference type="Rhea" id="RHEA-COMP:9926"/>
        <dbReference type="ChEBI" id="CHEBI:15378"/>
        <dbReference type="ChEBI" id="CHEBI:57783"/>
        <dbReference type="ChEBI" id="CHEBI:58349"/>
        <dbReference type="ChEBI" id="CHEBI:78784"/>
        <dbReference type="ChEBI" id="CHEBI:78785"/>
        <dbReference type="EC" id="1.3.1.104"/>
    </reaction>
</comment>
<dbReference type="AlphaFoldDB" id="A0AAD8PJG0"/>
<evidence type="ECO:0000256" key="9">
    <source>
        <dbReference type="ARBA" id="ARBA00023128"/>
    </source>
</evidence>